<keyword evidence="1" id="KW-0732">Signal</keyword>
<evidence type="ECO:0000256" key="1">
    <source>
        <dbReference type="SAM" id="SignalP"/>
    </source>
</evidence>
<sequence>MQVKALIVSLFLAATVSAAPTEKYGYGKGDIETLTSEINDNFKGNDVANGVGKGGIVKDVLNHNVAGNGNGNNNGNGNAIASGNHGTGDNNVLNDSLNFNSGATSRQVSEEVMAAMKSLTLTCIAGNEGAMSCTWKS</sequence>
<dbReference type="OrthoDB" id="4767588at2759"/>
<accession>A0A1W2THJ7</accession>
<proteinExistence type="predicted"/>
<name>A0A1W2THJ7_ROSNE</name>
<evidence type="ECO:0000313" key="2">
    <source>
        <dbReference type="EMBL" id="GAP87599.1"/>
    </source>
</evidence>
<evidence type="ECO:0000313" key="3">
    <source>
        <dbReference type="Proteomes" id="UP000054516"/>
    </source>
</evidence>
<dbReference type="Proteomes" id="UP000054516">
    <property type="component" value="Unassembled WGS sequence"/>
</dbReference>
<feature type="signal peptide" evidence="1">
    <location>
        <begin position="1"/>
        <end position="18"/>
    </location>
</feature>
<feature type="chain" id="PRO_5010745478" evidence="1">
    <location>
        <begin position="19"/>
        <end position="137"/>
    </location>
</feature>
<reference evidence="2" key="1">
    <citation type="submission" date="2016-03" db="EMBL/GenBank/DDBJ databases">
        <title>Draft genome sequence of Rosellinia necatrix.</title>
        <authorList>
            <person name="Kanematsu S."/>
        </authorList>
    </citation>
    <scope>NUCLEOTIDE SEQUENCE [LARGE SCALE GENOMIC DNA]</scope>
    <source>
        <strain evidence="2">W97</strain>
    </source>
</reference>
<organism evidence="2">
    <name type="scientific">Rosellinia necatrix</name>
    <name type="common">White root-rot fungus</name>
    <dbReference type="NCBI Taxonomy" id="77044"/>
    <lineage>
        <taxon>Eukaryota</taxon>
        <taxon>Fungi</taxon>
        <taxon>Dikarya</taxon>
        <taxon>Ascomycota</taxon>
        <taxon>Pezizomycotina</taxon>
        <taxon>Sordariomycetes</taxon>
        <taxon>Xylariomycetidae</taxon>
        <taxon>Xylariales</taxon>
        <taxon>Xylariaceae</taxon>
        <taxon>Rosellinia</taxon>
    </lineage>
</organism>
<dbReference type="AlphaFoldDB" id="A0A1W2THJ7"/>
<protein>
    <submittedName>
        <fullName evidence="2">Uncharacterized protein</fullName>
    </submittedName>
</protein>
<dbReference type="EMBL" id="DF977454">
    <property type="protein sequence ID" value="GAP87599.1"/>
    <property type="molecule type" value="Genomic_DNA"/>
</dbReference>
<keyword evidence="3" id="KW-1185">Reference proteome</keyword>
<gene>
    <name evidence="2" type="ORF">SAMD00023353_0900700</name>
</gene>